<feature type="compositionally biased region" description="Low complexity" evidence="1">
    <location>
        <begin position="51"/>
        <end position="86"/>
    </location>
</feature>
<comment type="caution">
    <text evidence="2">The sequence shown here is derived from an EMBL/GenBank/DDBJ whole genome shotgun (WGS) entry which is preliminary data.</text>
</comment>
<gene>
    <name evidence="2" type="ORF">MYCIT1_LOCUS17954</name>
</gene>
<feature type="region of interest" description="Disordered" evidence="1">
    <location>
        <begin position="1"/>
        <end position="86"/>
    </location>
</feature>
<feature type="region of interest" description="Disordered" evidence="1">
    <location>
        <begin position="120"/>
        <end position="173"/>
    </location>
</feature>
<sequence>MGFQKKDPSSDFDPEDAGNAFRSSSPVLVLKEKKKQKKKSVLPLIPEHDTLTPAEPTTSPESPTPHASSSAIGSQTPLPSLMMLLRSPETREFDEISALPPLNMPVVSPPFATFDATPAISSAQTPFPPATPAPPTTLQRGRPKDSPVTTTLKKRQRTLEKSGTLGSPQRQELSETMMELKRRCDARLEERNRVKNANLAAKRRLEEREKAIAVQRLRTEETFRAQDVVRRALASEEDGGANFKSLDHFFTALLRRGGDAFTEAASLVFHERLERSNNEDGLL</sequence>
<protein>
    <submittedName>
        <fullName evidence="2">Uncharacterized protein</fullName>
    </submittedName>
</protein>
<dbReference type="AlphaFoldDB" id="A0AAD2H921"/>
<accession>A0AAD2H921</accession>
<keyword evidence="3" id="KW-1185">Reference proteome</keyword>
<organism evidence="2 3">
    <name type="scientific">Mycena citricolor</name>
    <dbReference type="NCBI Taxonomy" id="2018698"/>
    <lineage>
        <taxon>Eukaryota</taxon>
        <taxon>Fungi</taxon>
        <taxon>Dikarya</taxon>
        <taxon>Basidiomycota</taxon>
        <taxon>Agaricomycotina</taxon>
        <taxon>Agaricomycetes</taxon>
        <taxon>Agaricomycetidae</taxon>
        <taxon>Agaricales</taxon>
        <taxon>Marasmiineae</taxon>
        <taxon>Mycenaceae</taxon>
        <taxon>Mycena</taxon>
    </lineage>
</organism>
<evidence type="ECO:0000256" key="1">
    <source>
        <dbReference type="SAM" id="MobiDB-lite"/>
    </source>
</evidence>
<proteinExistence type="predicted"/>
<dbReference type="EMBL" id="CAVNYO010000181">
    <property type="protein sequence ID" value="CAK5272324.1"/>
    <property type="molecule type" value="Genomic_DNA"/>
</dbReference>
<reference evidence="2" key="1">
    <citation type="submission" date="2023-11" db="EMBL/GenBank/DDBJ databases">
        <authorList>
            <person name="De Vega J J."/>
            <person name="De Vega J J."/>
        </authorList>
    </citation>
    <scope>NUCLEOTIDE SEQUENCE</scope>
</reference>
<feature type="compositionally biased region" description="Pro residues" evidence="1">
    <location>
        <begin position="126"/>
        <end position="135"/>
    </location>
</feature>
<name>A0AAD2H921_9AGAR</name>
<dbReference type="Proteomes" id="UP001295794">
    <property type="component" value="Unassembled WGS sequence"/>
</dbReference>
<evidence type="ECO:0000313" key="2">
    <source>
        <dbReference type="EMBL" id="CAK5272324.1"/>
    </source>
</evidence>
<evidence type="ECO:0000313" key="3">
    <source>
        <dbReference type="Proteomes" id="UP001295794"/>
    </source>
</evidence>